<dbReference type="PIR" id="AH3549">
    <property type="entry name" value="AH3549"/>
</dbReference>
<gene>
    <name evidence="2" type="ordered locus">BMEII0321</name>
</gene>
<dbReference type="Gene3D" id="3.40.630.30">
    <property type="match status" value="1"/>
</dbReference>
<accession>Q8YD56</accession>
<feature type="domain" description="N-acyl amino acid synthase FeeM catalytic core" evidence="1">
    <location>
        <begin position="2"/>
        <end position="81"/>
    </location>
</feature>
<proteinExistence type="predicted"/>
<keyword evidence="3" id="KW-1185">Reference proteome</keyword>
<dbReference type="Proteomes" id="UP000000419">
    <property type="component" value="Chromosome II"/>
</dbReference>
<dbReference type="eggNOG" id="COG3916">
    <property type="taxonomic scope" value="Bacteria"/>
</dbReference>
<protein>
    <recommendedName>
        <fullName evidence="1">N-acyl amino acid synthase FeeM catalytic core domain-containing protein</fullName>
    </recommendedName>
</protein>
<name>Q8YD56_BRUME</name>
<reference evidence="2 3" key="1">
    <citation type="journal article" date="2002" name="Proc. Natl. Acad. Sci. U.S.A.">
        <title>The genome sequence of the facultative intracellular pathogen Brucella melitensis.</title>
        <authorList>
            <person name="DelVecchio V.G."/>
            <person name="Kapatral V."/>
            <person name="Redkar R.J."/>
            <person name="Patra G."/>
            <person name="Mujer C."/>
            <person name="Los T."/>
            <person name="Ivanova N."/>
            <person name="Anderson I."/>
            <person name="Bhattacharyya A."/>
            <person name="Lykidis A."/>
            <person name="Reznik G."/>
            <person name="Jablonski L."/>
            <person name="Larsen N."/>
            <person name="D'Souza M."/>
            <person name="Bernal A."/>
            <person name="Mazur M."/>
            <person name="Goltsman E."/>
            <person name="Selkov E."/>
            <person name="Elzer P.H."/>
            <person name="Hagius S."/>
            <person name="O'Callaghan D."/>
            <person name="Letesson J.J."/>
            <person name="Haselkorn R."/>
            <person name="Kyrpides N."/>
            <person name="Overbeek R."/>
        </authorList>
    </citation>
    <scope>NUCLEOTIDE SEQUENCE [LARGE SCALE GENOMIC DNA]</scope>
    <source>
        <strain evidence="3">ATCC 23456 / CCUG 17765 / NCTC 10094 / 16M</strain>
    </source>
</reference>
<evidence type="ECO:0000313" key="3">
    <source>
        <dbReference type="Proteomes" id="UP000000419"/>
    </source>
</evidence>
<evidence type="ECO:0000313" key="2">
    <source>
        <dbReference type="EMBL" id="AAL53563.1"/>
    </source>
</evidence>
<dbReference type="Pfam" id="PF21926">
    <property type="entry name" value="FeeM"/>
    <property type="match status" value="1"/>
</dbReference>
<dbReference type="InterPro" id="IPR054597">
    <property type="entry name" value="FeeM_cat"/>
</dbReference>
<sequence>MNSGMHFVDPTRFAADPDLLSEYPAIPYITLRVAAMASEFFGADQCLAAVKPEHMAFYKRIFGTTVMADAREHEGYGIKVGLGAAPIRNIRDAVAVRYPFFKSQPHERRAMFADMHAGVVPLTILPTAKYTGLGA</sequence>
<organism evidence="2 3">
    <name type="scientific">Brucella melitensis biotype 1 (strain ATCC 23456 / CCUG 17765 / NCTC 10094 / 16M)</name>
    <dbReference type="NCBI Taxonomy" id="224914"/>
    <lineage>
        <taxon>Bacteria</taxon>
        <taxon>Pseudomonadati</taxon>
        <taxon>Pseudomonadota</taxon>
        <taxon>Alphaproteobacteria</taxon>
        <taxon>Hyphomicrobiales</taxon>
        <taxon>Brucellaceae</taxon>
        <taxon>Brucella/Ochrobactrum group</taxon>
        <taxon>Brucella</taxon>
    </lineage>
</organism>
<dbReference type="EMBL" id="AE008918">
    <property type="protein sequence ID" value="AAL53563.1"/>
    <property type="molecule type" value="Genomic_DNA"/>
</dbReference>
<dbReference type="KEGG" id="bme:BMEII0321"/>
<evidence type="ECO:0000259" key="1">
    <source>
        <dbReference type="Pfam" id="PF21926"/>
    </source>
</evidence>
<dbReference type="AlphaFoldDB" id="Q8YD56"/>